<dbReference type="eggNOG" id="KOG0157">
    <property type="taxonomic scope" value="Eukaryota"/>
</dbReference>
<dbReference type="STRING" id="743788.S8DUF2"/>
<dbReference type="InterPro" id="IPR002401">
    <property type="entry name" value="Cyt_P450_E_grp-I"/>
</dbReference>
<evidence type="ECO:0000256" key="8">
    <source>
        <dbReference type="ARBA" id="ARBA00023033"/>
    </source>
</evidence>
<keyword evidence="5 9" id="KW-0479">Metal-binding</keyword>
<evidence type="ECO:0000256" key="6">
    <source>
        <dbReference type="ARBA" id="ARBA00023002"/>
    </source>
</evidence>
<evidence type="ECO:0000256" key="7">
    <source>
        <dbReference type="ARBA" id="ARBA00023004"/>
    </source>
</evidence>
<evidence type="ECO:0000256" key="5">
    <source>
        <dbReference type="ARBA" id="ARBA00022723"/>
    </source>
</evidence>
<dbReference type="AlphaFoldDB" id="S8DUF2"/>
<sequence>MTQCIALYCLGASLYKLFKRHFVETALDYIPGPPSQSVITGNMNQYRGPGAIEFVDGLIHNYGELVVKLHGLFNRPILYVFDPKALHTILIKDETIWEQPPSFIAINLNLFGPGLLATHGERHRKQRKMLNPIFTITHMRRMLPIFQTTVERLRNALDVRVIDGPQELDMAHWMGRTALELIGQGGFSHSFDPLVENKRDLLAISLKLFFPIVSRLGVLALLLPLARKIVPPSLRGPLASILPISAARDMKYYTDVVTHKSRELYRSREHELEQIDEGATPQAGETQDLMSILLKANVSSSEDDAVPEEELIAQISTIMFAAMDTTSNTLARILLSLAENPAVQQRLRTEIIDAFHGGELDYDHLMSLPYLNAVCRETLRLDSATRDTVLPLSRPILGTNGSLIKELSISAGTEVFTGIQGCNTSKEFWGEDALEWKPDRWLSPLPESITGAGMPGVMGSLMTFLGGRHACIGFKFAELEMKAVLAVLLPRFTFQSTNKAINWIPSPVIYPAVGPDYQQSRLPLRVGIYKN</sequence>
<reference evidence="10 11" key="1">
    <citation type="journal article" date="2012" name="Science">
        <title>The Paleozoic origin of enzymatic lignin decomposition reconstructed from 31 fungal genomes.</title>
        <authorList>
            <person name="Floudas D."/>
            <person name="Binder M."/>
            <person name="Riley R."/>
            <person name="Barry K."/>
            <person name="Blanchette R.A."/>
            <person name="Henrissat B."/>
            <person name="Martinez A.T."/>
            <person name="Otillar R."/>
            <person name="Spatafora J.W."/>
            <person name="Yadav J.S."/>
            <person name="Aerts A."/>
            <person name="Benoit I."/>
            <person name="Boyd A."/>
            <person name="Carlson A."/>
            <person name="Copeland A."/>
            <person name="Coutinho P.M."/>
            <person name="de Vries R.P."/>
            <person name="Ferreira P."/>
            <person name="Findley K."/>
            <person name="Foster B."/>
            <person name="Gaskell J."/>
            <person name="Glotzer D."/>
            <person name="Gorecki P."/>
            <person name="Heitman J."/>
            <person name="Hesse C."/>
            <person name="Hori C."/>
            <person name="Igarashi K."/>
            <person name="Jurgens J.A."/>
            <person name="Kallen N."/>
            <person name="Kersten P."/>
            <person name="Kohler A."/>
            <person name="Kuees U."/>
            <person name="Kumar T.K.A."/>
            <person name="Kuo A."/>
            <person name="LaButti K."/>
            <person name="Larrondo L.F."/>
            <person name="Lindquist E."/>
            <person name="Ling A."/>
            <person name="Lombard V."/>
            <person name="Lucas S."/>
            <person name="Lundell T."/>
            <person name="Martin R."/>
            <person name="McLaughlin D.J."/>
            <person name="Morgenstern I."/>
            <person name="Morin E."/>
            <person name="Murat C."/>
            <person name="Nagy L.G."/>
            <person name="Nolan M."/>
            <person name="Ohm R.A."/>
            <person name="Patyshakuliyeva A."/>
            <person name="Rokas A."/>
            <person name="Ruiz-Duenas F.J."/>
            <person name="Sabat G."/>
            <person name="Salamov A."/>
            <person name="Samejima M."/>
            <person name="Schmutz J."/>
            <person name="Slot J.C."/>
            <person name="St John F."/>
            <person name="Stenlid J."/>
            <person name="Sun H."/>
            <person name="Sun S."/>
            <person name="Syed K."/>
            <person name="Tsang A."/>
            <person name="Wiebenga A."/>
            <person name="Young D."/>
            <person name="Pisabarro A."/>
            <person name="Eastwood D.C."/>
            <person name="Martin F."/>
            <person name="Cullen D."/>
            <person name="Grigoriev I.V."/>
            <person name="Hibbett D.S."/>
        </authorList>
    </citation>
    <scope>NUCLEOTIDE SEQUENCE</scope>
    <source>
        <strain evidence="11">FP-58527</strain>
    </source>
</reference>
<keyword evidence="7 9" id="KW-0408">Iron</keyword>
<evidence type="ECO:0000256" key="3">
    <source>
        <dbReference type="ARBA" id="ARBA00010617"/>
    </source>
</evidence>
<accession>S8DUF2</accession>
<protein>
    <recommendedName>
        <fullName evidence="12">Cytochrome P450</fullName>
    </recommendedName>
</protein>
<dbReference type="InParanoid" id="S8DUF2"/>
<evidence type="ECO:0000256" key="2">
    <source>
        <dbReference type="ARBA" id="ARBA00005179"/>
    </source>
</evidence>
<name>S8DUF2_FOMSC</name>
<dbReference type="OrthoDB" id="1470350at2759"/>
<dbReference type="GO" id="GO:0020037">
    <property type="term" value="F:heme binding"/>
    <property type="evidence" value="ECO:0007669"/>
    <property type="project" value="InterPro"/>
</dbReference>
<dbReference type="PANTHER" id="PTHR24305">
    <property type="entry name" value="CYTOCHROME P450"/>
    <property type="match status" value="1"/>
</dbReference>
<dbReference type="GO" id="GO:0004497">
    <property type="term" value="F:monooxygenase activity"/>
    <property type="evidence" value="ECO:0007669"/>
    <property type="project" value="UniProtKB-KW"/>
</dbReference>
<proteinExistence type="inferred from homology"/>
<dbReference type="Pfam" id="PF00067">
    <property type="entry name" value="p450"/>
    <property type="match status" value="1"/>
</dbReference>
<dbReference type="InterPro" id="IPR001128">
    <property type="entry name" value="Cyt_P450"/>
</dbReference>
<comment type="cofactor">
    <cofactor evidence="1 9">
        <name>heme</name>
        <dbReference type="ChEBI" id="CHEBI:30413"/>
    </cofactor>
</comment>
<keyword evidence="4 9" id="KW-0349">Heme</keyword>
<evidence type="ECO:0000313" key="10">
    <source>
        <dbReference type="EMBL" id="EPS94863.1"/>
    </source>
</evidence>
<organism evidence="10 11">
    <name type="scientific">Fomitopsis schrenkii</name>
    <name type="common">Brown rot fungus</name>
    <dbReference type="NCBI Taxonomy" id="2126942"/>
    <lineage>
        <taxon>Eukaryota</taxon>
        <taxon>Fungi</taxon>
        <taxon>Dikarya</taxon>
        <taxon>Basidiomycota</taxon>
        <taxon>Agaricomycotina</taxon>
        <taxon>Agaricomycetes</taxon>
        <taxon>Polyporales</taxon>
        <taxon>Fomitopsis</taxon>
    </lineage>
</organism>
<dbReference type="EMBL" id="KE504221">
    <property type="protein sequence ID" value="EPS94863.1"/>
    <property type="molecule type" value="Genomic_DNA"/>
</dbReference>
<feature type="binding site" description="axial binding residue" evidence="9">
    <location>
        <position position="471"/>
    </location>
    <ligand>
        <name>heme</name>
        <dbReference type="ChEBI" id="CHEBI:30413"/>
    </ligand>
    <ligandPart>
        <name>Fe</name>
        <dbReference type="ChEBI" id="CHEBI:18248"/>
    </ligandPart>
</feature>
<dbReference type="PRINTS" id="PR00463">
    <property type="entry name" value="EP450I"/>
</dbReference>
<comment type="similarity">
    <text evidence="3">Belongs to the cytochrome P450 family.</text>
</comment>
<evidence type="ECO:0000256" key="9">
    <source>
        <dbReference type="PIRSR" id="PIRSR602401-1"/>
    </source>
</evidence>
<dbReference type="Gene3D" id="1.10.630.10">
    <property type="entry name" value="Cytochrome P450"/>
    <property type="match status" value="1"/>
</dbReference>
<dbReference type="Proteomes" id="UP000015241">
    <property type="component" value="Unassembled WGS sequence"/>
</dbReference>
<dbReference type="SUPFAM" id="SSF48264">
    <property type="entry name" value="Cytochrome P450"/>
    <property type="match status" value="1"/>
</dbReference>
<dbReference type="PANTHER" id="PTHR24305:SF166">
    <property type="entry name" value="CYTOCHROME P450 12A4, MITOCHONDRIAL-RELATED"/>
    <property type="match status" value="1"/>
</dbReference>
<keyword evidence="11" id="KW-1185">Reference proteome</keyword>
<evidence type="ECO:0000313" key="11">
    <source>
        <dbReference type="Proteomes" id="UP000015241"/>
    </source>
</evidence>
<dbReference type="InterPro" id="IPR050121">
    <property type="entry name" value="Cytochrome_P450_monoxygenase"/>
</dbReference>
<evidence type="ECO:0000256" key="1">
    <source>
        <dbReference type="ARBA" id="ARBA00001971"/>
    </source>
</evidence>
<keyword evidence="6" id="KW-0560">Oxidoreductase</keyword>
<dbReference type="InterPro" id="IPR036396">
    <property type="entry name" value="Cyt_P450_sf"/>
</dbReference>
<dbReference type="PRINTS" id="PR00385">
    <property type="entry name" value="P450"/>
</dbReference>
<dbReference type="GO" id="GO:0005506">
    <property type="term" value="F:iron ion binding"/>
    <property type="evidence" value="ECO:0007669"/>
    <property type="project" value="InterPro"/>
</dbReference>
<evidence type="ECO:0008006" key="12">
    <source>
        <dbReference type="Google" id="ProtNLM"/>
    </source>
</evidence>
<dbReference type="HOGENOM" id="CLU_001570_5_11_1"/>
<dbReference type="GO" id="GO:0016705">
    <property type="term" value="F:oxidoreductase activity, acting on paired donors, with incorporation or reduction of molecular oxygen"/>
    <property type="evidence" value="ECO:0007669"/>
    <property type="project" value="InterPro"/>
</dbReference>
<comment type="pathway">
    <text evidence="2">Secondary metabolite biosynthesis.</text>
</comment>
<keyword evidence="8" id="KW-0503">Monooxygenase</keyword>
<gene>
    <name evidence="10" type="ORF">FOMPIDRAFT_1133587</name>
</gene>
<evidence type="ECO:0000256" key="4">
    <source>
        <dbReference type="ARBA" id="ARBA00022617"/>
    </source>
</evidence>